<organism evidence="2">
    <name type="scientific">Homalodisca liturata</name>
    <dbReference type="NCBI Taxonomy" id="320908"/>
    <lineage>
        <taxon>Eukaryota</taxon>
        <taxon>Metazoa</taxon>
        <taxon>Ecdysozoa</taxon>
        <taxon>Arthropoda</taxon>
        <taxon>Hexapoda</taxon>
        <taxon>Insecta</taxon>
        <taxon>Pterygota</taxon>
        <taxon>Neoptera</taxon>
        <taxon>Paraneoptera</taxon>
        <taxon>Hemiptera</taxon>
        <taxon>Auchenorrhyncha</taxon>
        <taxon>Membracoidea</taxon>
        <taxon>Cicadellidae</taxon>
        <taxon>Cicadellinae</taxon>
        <taxon>Proconiini</taxon>
        <taxon>Homalodisca</taxon>
    </lineage>
</organism>
<sequence length="286" mass="32893">ILFTNDMPHLLNAYCSTLMYADDTTLLLTGSSAEELAIDSYTALNMAYQYCHSNDLVVNMTKTKQLAFGRRRDEIAALPEVDLQPKATFLGVTIDETLSWTQHVDNLCRKLNTSLFVIKRIYHISDLITAKTTYYALFESHLRYSIAIWGGTTVTNLQRLLLIQKKVIRTLKGLGPKESCREGFKDLLILTVVALYIQEVIMFADMNELPRGTDVHQYNTRHADNYILPAHHLSLYGRKPSYMGRKLYNLLPTEIKAQKGKKLKMALNRWLVTRPFYTLEEYLQDT</sequence>
<gene>
    <name evidence="2" type="ORF">g.49392</name>
</gene>
<dbReference type="EMBL" id="GECU01020215">
    <property type="protein sequence ID" value="JAS87491.1"/>
    <property type="molecule type" value="Transcribed_RNA"/>
</dbReference>
<proteinExistence type="predicted"/>
<evidence type="ECO:0000259" key="1">
    <source>
        <dbReference type="PROSITE" id="PS50878"/>
    </source>
</evidence>
<dbReference type="AlphaFoldDB" id="A0A1B6IKN9"/>
<feature type="non-terminal residue" evidence="2">
    <location>
        <position position="1"/>
    </location>
</feature>
<dbReference type="PROSITE" id="PS50878">
    <property type="entry name" value="RT_POL"/>
    <property type="match status" value="1"/>
</dbReference>
<dbReference type="PANTHER" id="PTHR33332">
    <property type="entry name" value="REVERSE TRANSCRIPTASE DOMAIN-CONTAINING PROTEIN"/>
    <property type="match status" value="1"/>
</dbReference>
<dbReference type="InterPro" id="IPR000477">
    <property type="entry name" value="RT_dom"/>
</dbReference>
<feature type="domain" description="Reverse transcriptase" evidence="1">
    <location>
        <begin position="1"/>
        <end position="94"/>
    </location>
</feature>
<reference evidence="2" key="1">
    <citation type="submission" date="2015-11" db="EMBL/GenBank/DDBJ databases">
        <title>De novo transcriptome assembly of four potential Pierce s Disease insect vectors from Arizona vineyards.</title>
        <authorList>
            <person name="Tassone E.E."/>
        </authorList>
    </citation>
    <scope>NUCLEOTIDE SEQUENCE</scope>
</reference>
<accession>A0A1B6IKN9</accession>
<protein>
    <recommendedName>
        <fullName evidence="1">Reverse transcriptase domain-containing protein</fullName>
    </recommendedName>
</protein>
<name>A0A1B6IKN9_9HEMI</name>
<evidence type="ECO:0000313" key="2">
    <source>
        <dbReference type="EMBL" id="JAS87491.1"/>
    </source>
</evidence>